<accession>B1HND0</accession>
<dbReference type="AlphaFoldDB" id="B1HND0"/>
<evidence type="ECO:0000313" key="1">
    <source>
        <dbReference type="EMBL" id="ACA40440.1"/>
    </source>
</evidence>
<dbReference type="Proteomes" id="UP000002164">
    <property type="component" value="Chromosome"/>
</dbReference>
<organism evidence="1 2">
    <name type="scientific">Lysinibacillus sphaericus (strain C3-41)</name>
    <dbReference type="NCBI Taxonomy" id="444177"/>
    <lineage>
        <taxon>Bacteria</taxon>
        <taxon>Bacillati</taxon>
        <taxon>Bacillota</taxon>
        <taxon>Bacilli</taxon>
        <taxon>Bacillales</taxon>
        <taxon>Bacillaceae</taxon>
        <taxon>Lysinibacillus</taxon>
    </lineage>
</organism>
<dbReference type="HOGENOM" id="CLU_3201710_0_0_9"/>
<dbReference type="EMBL" id="CP000817">
    <property type="protein sequence ID" value="ACA40440.1"/>
    <property type="molecule type" value="Genomic_DNA"/>
</dbReference>
<dbReference type="EnsemblBacteria" id="ACA40440">
    <property type="protein sequence ID" value="ACA40440"/>
    <property type="gene ID" value="Bsph_2911"/>
</dbReference>
<reference evidence="1 2" key="1">
    <citation type="journal article" date="2008" name="J. Bacteriol.">
        <title>Complete genome sequence of the mosquitocidal bacterium Bacillus sphaericus C3-41 and comparison with those of closely related Bacillus species.</title>
        <authorList>
            <person name="Hu X."/>
            <person name="Fan W."/>
            <person name="Han B."/>
            <person name="Liu H."/>
            <person name="Zheng D."/>
            <person name="Li Q."/>
            <person name="Dong W."/>
            <person name="Yan J."/>
            <person name="Gao M."/>
            <person name="Berry C."/>
            <person name="Yuan Z."/>
        </authorList>
    </citation>
    <scope>NUCLEOTIDE SEQUENCE [LARGE SCALE GENOMIC DNA]</scope>
    <source>
        <strain evidence="1 2">C3-41</strain>
    </source>
</reference>
<protein>
    <submittedName>
        <fullName evidence="1">Uncharacterized protein</fullName>
    </submittedName>
</protein>
<evidence type="ECO:0000313" key="2">
    <source>
        <dbReference type="Proteomes" id="UP000002164"/>
    </source>
</evidence>
<sequence length="45" mass="5164">MSHRSLKQYCLSHKKAVAVYTKSYGYASLDEIKEGIFQSVINKIQ</sequence>
<gene>
    <name evidence="1" type="ordered locus">Bsph_2911</name>
</gene>
<dbReference type="KEGG" id="lsp:Bsph_2911"/>
<name>B1HND0_LYSSC</name>
<proteinExistence type="predicted"/>